<evidence type="ECO:0000313" key="17">
    <source>
        <dbReference type="Proteomes" id="UP000626109"/>
    </source>
</evidence>
<organism evidence="16 17">
    <name type="scientific">Polarella glacialis</name>
    <name type="common">Dinoflagellate</name>
    <dbReference type="NCBI Taxonomy" id="89957"/>
    <lineage>
        <taxon>Eukaryota</taxon>
        <taxon>Sar</taxon>
        <taxon>Alveolata</taxon>
        <taxon>Dinophyceae</taxon>
        <taxon>Suessiales</taxon>
        <taxon>Suessiaceae</taxon>
        <taxon>Polarella</taxon>
    </lineage>
</organism>
<dbReference type="Proteomes" id="UP000626109">
    <property type="component" value="Unassembled WGS sequence"/>
</dbReference>
<feature type="domain" description="3-hydroxyacyl-CoA dehydrogenase NAD binding" evidence="15">
    <location>
        <begin position="214"/>
        <end position="392"/>
    </location>
</feature>
<keyword evidence="5" id="KW-0276">Fatty acid metabolism</keyword>
<accession>A0A813J972</accession>
<dbReference type="PROSITE" id="PS00166">
    <property type="entry name" value="ENOYL_COA_HYDRATASE"/>
    <property type="match status" value="1"/>
</dbReference>
<dbReference type="GO" id="GO:0003857">
    <property type="term" value="F:(3S)-3-hydroxyacyl-CoA dehydrogenase (NAD+) activity"/>
    <property type="evidence" value="ECO:0007669"/>
    <property type="project" value="TreeGrafter"/>
</dbReference>
<keyword evidence="6" id="KW-0560">Oxidoreductase</keyword>
<keyword evidence="12" id="KW-0511">Multifunctional enzyme</keyword>
<dbReference type="SUPFAM" id="SSF52096">
    <property type="entry name" value="ClpP/crotonase"/>
    <property type="match status" value="1"/>
</dbReference>
<evidence type="ECO:0000256" key="4">
    <source>
        <dbReference type="ARBA" id="ARBA00011245"/>
    </source>
</evidence>
<comment type="subcellular location">
    <subcellularLocation>
        <location evidence="1">Peroxisome</location>
    </subcellularLocation>
</comment>
<dbReference type="InterPro" id="IPR013328">
    <property type="entry name" value="6PGD_dom2"/>
</dbReference>
<dbReference type="InterPro" id="IPR006108">
    <property type="entry name" value="3HC_DH_C"/>
</dbReference>
<dbReference type="SUPFAM" id="SSF51735">
    <property type="entry name" value="NAD(P)-binding Rossmann-fold domains"/>
    <property type="match status" value="1"/>
</dbReference>
<dbReference type="GO" id="GO:0005777">
    <property type="term" value="C:peroxisome"/>
    <property type="evidence" value="ECO:0007669"/>
    <property type="project" value="UniProtKB-SubCell"/>
</dbReference>
<dbReference type="Pfam" id="PF02737">
    <property type="entry name" value="3HCDH_N"/>
    <property type="match status" value="1"/>
</dbReference>
<dbReference type="Gene3D" id="3.90.226.10">
    <property type="entry name" value="2-enoyl-CoA Hydratase, Chain A, domain 1"/>
    <property type="match status" value="1"/>
</dbReference>
<gene>
    <name evidence="16" type="ORF">PGLA2088_LOCUS17163</name>
</gene>
<dbReference type="InterPro" id="IPR036291">
    <property type="entry name" value="NAD(P)-bd_dom_sf"/>
</dbReference>
<keyword evidence="9" id="KW-0576">Peroxisome</keyword>
<evidence type="ECO:0000256" key="11">
    <source>
        <dbReference type="ARBA" id="ARBA00023239"/>
    </source>
</evidence>
<evidence type="ECO:0000256" key="8">
    <source>
        <dbReference type="ARBA" id="ARBA00023098"/>
    </source>
</evidence>
<dbReference type="InterPro" id="IPR029045">
    <property type="entry name" value="ClpP/crotonase-like_dom_sf"/>
</dbReference>
<dbReference type="EMBL" id="CAJNNW010022454">
    <property type="protein sequence ID" value="CAE8669350.1"/>
    <property type="molecule type" value="Genomic_DNA"/>
</dbReference>
<evidence type="ECO:0000256" key="5">
    <source>
        <dbReference type="ARBA" id="ARBA00022832"/>
    </source>
</evidence>
<dbReference type="PANTHER" id="PTHR23309">
    <property type="entry name" value="3-HYDROXYACYL-COA DEHYROGENASE"/>
    <property type="match status" value="1"/>
</dbReference>
<proteinExistence type="inferred from homology"/>
<evidence type="ECO:0000256" key="9">
    <source>
        <dbReference type="ARBA" id="ARBA00023140"/>
    </source>
</evidence>
<comment type="caution">
    <text evidence="16">The sequence shown here is derived from an EMBL/GenBank/DDBJ whole genome shotgun (WGS) entry which is preliminary data.</text>
</comment>
<reference evidence="16" key="1">
    <citation type="submission" date="2021-02" db="EMBL/GenBank/DDBJ databases">
        <authorList>
            <person name="Dougan E. K."/>
            <person name="Rhodes N."/>
            <person name="Thang M."/>
            <person name="Chan C."/>
        </authorList>
    </citation>
    <scope>NUCLEOTIDE SEQUENCE</scope>
</reference>
<dbReference type="GO" id="GO:0006635">
    <property type="term" value="P:fatty acid beta-oxidation"/>
    <property type="evidence" value="ECO:0007669"/>
    <property type="project" value="UniProtKB-UniPathway"/>
</dbReference>
<feature type="domain" description="3-hydroxyacyl-CoA dehydrogenase C-terminal" evidence="14">
    <location>
        <begin position="395"/>
        <end position="443"/>
    </location>
</feature>
<dbReference type="AlphaFoldDB" id="A0A813J972"/>
<keyword evidence="7" id="KW-0520">NAD</keyword>
<evidence type="ECO:0000259" key="14">
    <source>
        <dbReference type="Pfam" id="PF00725"/>
    </source>
</evidence>
<dbReference type="FunFam" id="3.40.50.720:FF:000009">
    <property type="entry name" value="Fatty oxidation complex, alpha subunit"/>
    <property type="match status" value="1"/>
</dbReference>
<evidence type="ECO:0000256" key="3">
    <source>
        <dbReference type="ARBA" id="ARBA00008750"/>
    </source>
</evidence>
<comment type="pathway">
    <text evidence="2">Lipid metabolism; fatty acid beta-oxidation.</text>
</comment>
<evidence type="ECO:0000256" key="10">
    <source>
        <dbReference type="ARBA" id="ARBA00023235"/>
    </source>
</evidence>
<dbReference type="GO" id="GO:0070403">
    <property type="term" value="F:NAD+ binding"/>
    <property type="evidence" value="ECO:0007669"/>
    <property type="project" value="InterPro"/>
</dbReference>
<dbReference type="Gene3D" id="1.10.1040.50">
    <property type="match status" value="1"/>
</dbReference>
<dbReference type="InterPro" id="IPR018376">
    <property type="entry name" value="Enoyl-CoA_hyd/isom_CS"/>
</dbReference>
<dbReference type="Pfam" id="PF00378">
    <property type="entry name" value="ECH_1"/>
    <property type="match status" value="1"/>
</dbReference>
<dbReference type="InterPro" id="IPR008927">
    <property type="entry name" value="6-PGluconate_DH-like_C_sf"/>
</dbReference>
<comment type="subunit">
    <text evidence="4">Monomer.</text>
</comment>
<dbReference type="Gene3D" id="3.40.50.720">
    <property type="entry name" value="NAD(P)-binding Rossmann-like Domain"/>
    <property type="match status" value="1"/>
</dbReference>
<dbReference type="UniPathway" id="UPA00659"/>
<sequence>MISMMDASPKTTVAAVNGQALGGGAEVSLGCHYRVASAKAAFAFPEVSLGLLPGGQGTQRLPRVAPLMTAVQMILQGKVLPAAAAMKNGIIDAVAKGDVVDEAAAFALSKPPNPISKRPVAHADRFYAASGALDQALLMAHNQAPTMVAPASIIACLKAACSTMSFAEGLKVEASEFTKLVFSIQSAAMRHLFFAERAAQKVPGVNAKPMPIKKIGILGAGLMGGGIAMCFAQKGVPVILKDAKQEWLDAGMKKITGLWASKAKKGKMTEDKYKQLVALVTPTLNYEDFKDVDMVIEAVPEIMDLKKQVFLDMEKHMRPDAMICTNTSGLDINEIAAVLKDPSRVMGCHFFSPANVMQLLENIQTKHSSELTLSTGMAMGKLISKKTVMVGNCDGFVGNRMLAPYAGEAKMLWEEGATIEQIDAVWKFGMAMGPMALGDLVGQVVDFICEKGRFGMKTPDASTKGVVPRAVSEEEIIERLFYSMINEGMKILEEGFVAKSSDVDIVYLYGYGFPPAKGGPMFFAENYVGFPKILERLKVYNAAAKERFTKNKHYLPVDYFEPSKLLEMVAEAQKKGVKAPPGRTLIDVVLKEHRGKSSSPGPFSKL</sequence>
<evidence type="ECO:0000259" key="15">
    <source>
        <dbReference type="Pfam" id="PF02737"/>
    </source>
</evidence>
<evidence type="ECO:0000256" key="2">
    <source>
        <dbReference type="ARBA" id="ARBA00005005"/>
    </source>
</evidence>
<evidence type="ECO:0000313" key="16">
    <source>
        <dbReference type="EMBL" id="CAE8669350.1"/>
    </source>
</evidence>
<evidence type="ECO:0000256" key="12">
    <source>
        <dbReference type="ARBA" id="ARBA00023268"/>
    </source>
</evidence>
<dbReference type="GO" id="GO:0004300">
    <property type="term" value="F:enoyl-CoA hydratase activity"/>
    <property type="evidence" value="ECO:0007669"/>
    <property type="project" value="UniProtKB-ARBA"/>
</dbReference>
<dbReference type="InterPro" id="IPR006176">
    <property type="entry name" value="3-OHacyl-CoA_DH_NAD-bd"/>
</dbReference>
<evidence type="ECO:0000256" key="1">
    <source>
        <dbReference type="ARBA" id="ARBA00004275"/>
    </source>
</evidence>
<evidence type="ECO:0008006" key="18">
    <source>
        <dbReference type="Google" id="ProtNLM"/>
    </source>
</evidence>
<comment type="similarity">
    <text evidence="13">Belongs to the enoyl-CoA hydratase/isomerase family.</text>
</comment>
<comment type="similarity">
    <text evidence="3">In the N-terminal section; belongs to the enoyl-CoA hydratase/isomerase family.</text>
</comment>
<evidence type="ECO:0000256" key="13">
    <source>
        <dbReference type="RuleBase" id="RU003707"/>
    </source>
</evidence>
<name>A0A813J972_POLGL</name>
<keyword evidence="10" id="KW-0413">Isomerase</keyword>
<dbReference type="SUPFAM" id="SSF48179">
    <property type="entry name" value="6-phosphogluconate dehydrogenase C-terminal domain-like"/>
    <property type="match status" value="2"/>
</dbReference>
<protein>
    <recommendedName>
        <fullName evidence="18">Enoyl-CoA hydratase</fullName>
    </recommendedName>
</protein>
<dbReference type="GO" id="GO:0016853">
    <property type="term" value="F:isomerase activity"/>
    <property type="evidence" value="ECO:0007669"/>
    <property type="project" value="UniProtKB-KW"/>
</dbReference>
<dbReference type="Gene3D" id="1.10.1040.10">
    <property type="entry name" value="N-(1-d-carboxylethyl)-l-norvaline Dehydrogenase, domain 2"/>
    <property type="match status" value="1"/>
</dbReference>
<dbReference type="CDD" id="cd06558">
    <property type="entry name" value="crotonase-like"/>
    <property type="match status" value="1"/>
</dbReference>
<keyword evidence="11" id="KW-0456">Lyase</keyword>
<dbReference type="Pfam" id="PF00725">
    <property type="entry name" value="3HCDH"/>
    <property type="match status" value="1"/>
</dbReference>
<dbReference type="PANTHER" id="PTHR23309:SF49">
    <property type="entry name" value="PEROXISOMAL BIFUNCTIONAL ENZYME"/>
    <property type="match status" value="1"/>
</dbReference>
<evidence type="ECO:0000256" key="7">
    <source>
        <dbReference type="ARBA" id="ARBA00023027"/>
    </source>
</evidence>
<keyword evidence="8" id="KW-0443">Lipid metabolism</keyword>
<dbReference type="InterPro" id="IPR001753">
    <property type="entry name" value="Enoyl-CoA_hydra/iso"/>
</dbReference>
<evidence type="ECO:0000256" key="6">
    <source>
        <dbReference type="ARBA" id="ARBA00023002"/>
    </source>
</evidence>